<dbReference type="EC" id="3.2.1.52" evidence="3"/>
<dbReference type="Proteomes" id="UP001055105">
    <property type="component" value="Unassembled WGS sequence"/>
</dbReference>
<feature type="domain" description="Beta-hexosaminidase bacterial type N-terminal" evidence="8">
    <location>
        <begin position="31"/>
        <end position="160"/>
    </location>
</feature>
<proteinExistence type="inferred from homology"/>
<comment type="catalytic activity">
    <reaction evidence="1">
        <text>Hydrolysis of terminal non-reducing N-acetyl-D-hexosamine residues in N-acetyl-beta-D-hexosaminides.</text>
        <dbReference type="EC" id="3.2.1.52"/>
    </reaction>
</comment>
<evidence type="ECO:0000313" key="9">
    <source>
        <dbReference type="EMBL" id="GKI17292.1"/>
    </source>
</evidence>
<name>A0AA37NQ40_9BACT</name>
<dbReference type="InterPro" id="IPR025705">
    <property type="entry name" value="Beta_hexosaminidase_sua/sub"/>
</dbReference>
<dbReference type="AlphaFoldDB" id="A0AA37NQ40"/>
<feature type="domain" description="Glycoside hydrolase family 20 catalytic" evidence="7">
    <location>
        <begin position="166"/>
        <end position="513"/>
    </location>
</feature>
<dbReference type="InterPro" id="IPR029018">
    <property type="entry name" value="Hex-like_dom2"/>
</dbReference>
<evidence type="ECO:0000256" key="4">
    <source>
        <dbReference type="ARBA" id="ARBA00022801"/>
    </source>
</evidence>
<evidence type="ECO:0000256" key="6">
    <source>
        <dbReference type="PIRSR" id="PIRSR625705-1"/>
    </source>
</evidence>
<dbReference type="RefSeq" id="WP_244075889.1">
    <property type="nucleotide sequence ID" value="NZ_AP025581.1"/>
</dbReference>
<dbReference type="GO" id="GO:0005975">
    <property type="term" value="P:carbohydrate metabolic process"/>
    <property type="evidence" value="ECO:0007669"/>
    <property type="project" value="InterPro"/>
</dbReference>
<dbReference type="InterPro" id="IPR015882">
    <property type="entry name" value="HEX_bac_N"/>
</dbReference>
<dbReference type="SUPFAM" id="SSF55545">
    <property type="entry name" value="beta-N-acetylhexosaminidase-like domain"/>
    <property type="match status" value="1"/>
</dbReference>
<dbReference type="GO" id="GO:0016020">
    <property type="term" value="C:membrane"/>
    <property type="evidence" value="ECO:0007669"/>
    <property type="project" value="TreeGrafter"/>
</dbReference>
<keyword evidence="4" id="KW-0378">Hydrolase</keyword>
<dbReference type="PRINTS" id="PR00738">
    <property type="entry name" value="GLHYDRLASE20"/>
</dbReference>
<gene>
    <name evidence="9" type="ORF">CE91St16_02000</name>
</gene>
<dbReference type="InterPro" id="IPR017853">
    <property type="entry name" value="GH"/>
</dbReference>
<organism evidence="9 10">
    <name type="scientific">Alistipes finegoldii</name>
    <dbReference type="NCBI Taxonomy" id="214856"/>
    <lineage>
        <taxon>Bacteria</taxon>
        <taxon>Pseudomonadati</taxon>
        <taxon>Bacteroidota</taxon>
        <taxon>Bacteroidia</taxon>
        <taxon>Bacteroidales</taxon>
        <taxon>Rikenellaceae</taxon>
        <taxon>Alistipes</taxon>
    </lineage>
</organism>
<dbReference type="PANTHER" id="PTHR22600:SF57">
    <property type="entry name" value="BETA-N-ACETYLHEXOSAMINIDASE"/>
    <property type="match status" value="1"/>
</dbReference>
<feature type="active site" description="Proton donor" evidence="6">
    <location>
        <position position="345"/>
    </location>
</feature>
<dbReference type="GO" id="GO:0004563">
    <property type="term" value="F:beta-N-acetylhexosaminidase activity"/>
    <property type="evidence" value="ECO:0007669"/>
    <property type="project" value="UniProtKB-EC"/>
</dbReference>
<evidence type="ECO:0000259" key="8">
    <source>
        <dbReference type="Pfam" id="PF02838"/>
    </source>
</evidence>
<dbReference type="EMBL" id="BQOL01000001">
    <property type="protein sequence ID" value="GKI17292.1"/>
    <property type="molecule type" value="Genomic_DNA"/>
</dbReference>
<evidence type="ECO:0000313" key="10">
    <source>
        <dbReference type="Proteomes" id="UP001055105"/>
    </source>
</evidence>
<keyword evidence="5" id="KW-0326">Glycosidase</keyword>
<dbReference type="SUPFAM" id="SSF51445">
    <property type="entry name" value="(Trans)glycosidases"/>
    <property type="match status" value="1"/>
</dbReference>
<evidence type="ECO:0000259" key="7">
    <source>
        <dbReference type="Pfam" id="PF00728"/>
    </source>
</evidence>
<dbReference type="GO" id="GO:0030203">
    <property type="term" value="P:glycosaminoglycan metabolic process"/>
    <property type="evidence" value="ECO:0007669"/>
    <property type="project" value="TreeGrafter"/>
</dbReference>
<comment type="similarity">
    <text evidence="2">Belongs to the glycosyl hydrolase 20 family.</text>
</comment>
<dbReference type="PROSITE" id="PS51257">
    <property type="entry name" value="PROKAR_LIPOPROTEIN"/>
    <property type="match status" value="1"/>
</dbReference>
<evidence type="ECO:0000256" key="1">
    <source>
        <dbReference type="ARBA" id="ARBA00001231"/>
    </source>
</evidence>
<dbReference type="InterPro" id="IPR015883">
    <property type="entry name" value="Glyco_hydro_20_cat"/>
</dbReference>
<comment type="caution">
    <text evidence="9">The sequence shown here is derived from an EMBL/GenBank/DDBJ whole genome shotgun (WGS) entry which is preliminary data.</text>
</comment>
<dbReference type="Gene3D" id="3.30.379.10">
    <property type="entry name" value="Chitobiase/beta-hexosaminidase domain 2-like"/>
    <property type="match status" value="1"/>
</dbReference>
<reference evidence="9" key="1">
    <citation type="submission" date="2022-01" db="EMBL/GenBank/DDBJ databases">
        <title>Novel bile acid biosynthetic pathways are enriched in the microbiome of centenarians.</title>
        <authorList>
            <person name="Sato Y."/>
            <person name="Atarashi K."/>
            <person name="Plichta R.D."/>
            <person name="Arai Y."/>
            <person name="Sasajima S."/>
            <person name="Kearney M.S."/>
            <person name="Suda W."/>
            <person name="Takeshita K."/>
            <person name="Sasaki T."/>
            <person name="Okamoto S."/>
            <person name="Skelly N.A."/>
            <person name="Okamura Y."/>
            <person name="Vlamakis H."/>
            <person name="Li Y."/>
            <person name="Tanoue T."/>
            <person name="Takei H."/>
            <person name="Nittono H."/>
            <person name="Narushima S."/>
            <person name="Irie J."/>
            <person name="Itoh H."/>
            <person name="Moriya K."/>
            <person name="Sugiura Y."/>
            <person name="Suematsu M."/>
            <person name="Moritoki N."/>
            <person name="Shibata S."/>
            <person name="Littman R.D."/>
            <person name="Fischbach A.M."/>
            <person name="Uwamino Y."/>
            <person name="Inoue T."/>
            <person name="Honda A."/>
            <person name="Hattori M."/>
            <person name="Murai T."/>
            <person name="Xavier J.R."/>
            <person name="Hirose N."/>
            <person name="Honda K."/>
        </authorList>
    </citation>
    <scope>NUCLEOTIDE SEQUENCE</scope>
    <source>
        <strain evidence="9">CE91-St16</strain>
    </source>
</reference>
<evidence type="ECO:0000256" key="3">
    <source>
        <dbReference type="ARBA" id="ARBA00012663"/>
    </source>
</evidence>
<dbReference type="Pfam" id="PF02838">
    <property type="entry name" value="Glyco_hydro_20b"/>
    <property type="match status" value="1"/>
</dbReference>
<evidence type="ECO:0000256" key="2">
    <source>
        <dbReference type="ARBA" id="ARBA00006285"/>
    </source>
</evidence>
<dbReference type="Gene3D" id="3.20.20.80">
    <property type="entry name" value="Glycosidases"/>
    <property type="match status" value="1"/>
</dbReference>
<protein>
    <recommendedName>
        <fullName evidence="3">beta-N-acetylhexosaminidase</fullName>
        <ecNumber evidence="3">3.2.1.52</ecNumber>
    </recommendedName>
</protein>
<dbReference type="PANTHER" id="PTHR22600">
    <property type="entry name" value="BETA-HEXOSAMINIDASE"/>
    <property type="match status" value="1"/>
</dbReference>
<dbReference type="Pfam" id="PF00728">
    <property type="entry name" value="Glyco_hydro_20"/>
    <property type="match status" value="1"/>
</dbReference>
<dbReference type="CDD" id="cd06563">
    <property type="entry name" value="GH20_chitobiase-like"/>
    <property type="match status" value="1"/>
</dbReference>
<accession>A0AA37NQ40</accession>
<sequence>MKRLLPVLALFAVLCGCCSCGRVIPTDGEVAVVPLPEHIVEGQGTFRLTSDAEVVLLFDDERLAGVTAALNEVLMPLFGRGPRVRHADKAADHAVNVTRDETMPAEAYRLFVTPCRIDIVAGGAQGVFYAVQTLRQLLPTAAYEADDVRAVELPVVTIEDKPCLGYRGMMLDVGRHFFTVDEVKEALDIMALHKLNVFHWHLTDDQGWRIEIRKYPKLTEIGSVRSRTLIGRDPGGTYDENCKFDETPYGGYYTQDEIRDVVNYAAERFITVIPEIEFPGHAVGALASYPWLGCTGEQYEVRQTWDIDDRVFCIGKETTFEFIEGVLEEVLELFPSEYIHIGGDECPTVMWKKCPHCKARMKAERLKRPRRLQNYATARVEKFLNAHGRRLIGWDEILEGDVTPTATIMSWRGAEGGIKAAKMGNHAIMAPTTHCYLDYYQTRDTAGEPLAIGGYLPVEKVYSLDPYEMLTADEQRCILGVQANLWTEYIATWPHAEYMLLPRLSALAEVGWSLDRKDYGDYLRRVRRLAKIYDACGYNYAKHIFGK</sequence>
<evidence type="ECO:0000256" key="5">
    <source>
        <dbReference type="ARBA" id="ARBA00023295"/>
    </source>
</evidence>